<dbReference type="Proteomes" id="UP001497700">
    <property type="component" value="Unassembled WGS sequence"/>
</dbReference>
<reference evidence="1 2" key="1">
    <citation type="journal article" date="2022" name="New Phytol.">
        <title>Ecological generalism drives hyperdiversity of secondary metabolite gene clusters in xylarialean endophytes.</title>
        <authorList>
            <person name="Franco M.E.E."/>
            <person name="Wisecaver J.H."/>
            <person name="Arnold A.E."/>
            <person name="Ju Y.M."/>
            <person name="Slot J.C."/>
            <person name="Ahrendt S."/>
            <person name="Moore L.P."/>
            <person name="Eastman K.E."/>
            <person name="Scott K."/>
            <person name="Konkel Z."/>
            <person name="Mondo S.J."/>
            <person name="Kuo A."/>
            <person name="Hayes R.D."/>
            <person name="Haridas S."/>
            <person name="Andreopoulos B."/>
            <person name="Riley R."/>
            <person name="LaButti K."/>
            <person name="Pangilinan J."/>
            <person name="Lipzen A."/>
            <person name="Amirebrahimi M."/>
            <person name="Yan J."/>
            <person name="Adam C."/>
            <person name="Keymanesh K."/>
            <person name="Ng V."/>
            <person name="Louie K."/>
            <person name="Northen T."/>
            <person name="Drula E."/>
            <person name="Henrissat B."/>
            <person name="Hsieh H.M."/>
            <person name="Youens-Clark K."/>
            <person name="Lutzoni F."/>
            <person name="Miadlikowska J."/>
            <person name="Eastwood D.C."/>
            <person name="Hamelin R.C."/>
            <person name="Grigoriev I.V."/>
            <person name="U'Ren J.M."/>
        </authorList>
    </citation>
    <scope>NUCLEOTIDE SEQUENCE [LARGE SCALE GENOMIC DNA]</scope>
    <source>
        <strain evidence="1 2">CBS 119005</strain>
    </source>
</reference>
<proteinExistence type="predicted"/>
<keyword evidence="2" id="KW-1185">Reference proteome</keyword>
<evidence type="ECO:0000313" key="1">
    <source>
        <dbReference type="EMBL" id="KAI4864059.1"/>
    </source>
</evidence>
<sequence>MPARIKACDRCRQLKIKCDGEEPCARCASAQLECRFRARPKAKPFPVSETPQTHYTISEDAIAATARNMLFAIEAKSDSSQGASVGIPPFSFATDDSSGDDGKGPESSNIPHISNIELAKTIAAQQRQRIAQNQMLTNSDAFEPLRKAARNNQRQSPTYFHKPSSKLDQGQMESDKSVLPSPTIPLAKGTDSTRDRIISEHAGFEGSFTDVWTANSAPPSDASLMQQMKQRIKQLEAENLEYHRREWERSCPTKIQIFHCLADYDDDGAVYLSEPDWEIRGEDIILRGQFPVLDPRGYAERKGNIAFIVYKRYAVEHQRAELDEAIYDKQHLPKPEPASEEIELISDEMVKAVKAFFGLYPTFRTEFPEVDETTTLAAPYIWYYHCRESPVIQNLPSQQTELVTALTSWIEDNYAPLYDQVDDQFRRGKVSKMSFEYLIRPGRVLISTNNGIPRGFVATSRPLLIKPHEIPSEDNEEHEVIRQCSWSIKSRSLAYEGDFYYHDQELTVKLKTEAEDDEVEIASLDVLPLEYASSEVRKRLKRRGKAFWRCRNKYFVSYEETSTDGKQEGQRCMIDFNTYKELHPLNSYSSGLLSRLGKKASLPTNGSEPKAPEIYLFPTQVPGFDLRRKKWVDLEVDRIRDIAWNEQAFKSLVADEGVKELVLALVTNHLAPDKGTDVIQNKGNGLILLLHGSPGTGKTFTAESVAEIARKPLYPVTCGDIGTKPEAVEKYLESVFHLGKIWDCVVLLDEAEVFLEQRTLQDLERNALVSVFLRALEYYEGILILTTNRVGTFDEAFKSRIQLALRYEKLEKYQREQIWRNFFKRLQELGEQDSIDFDEVGMHIDELACYPMNGRQIRNSITTARQLAKYRKKMMTFTHLKQAITAAEKFDSYLADVREADVEKAGARGVDGRYSDDYFARTDSIR</sequence>
<organism evidence="1 2">
    <name type="scientific">Hypoxylon rubiginosum</name>
    <dbReference type="NCBI Taxonomy" id="110542"/>
    <lineage>
        <taxon>Eukaryota</taxon>
        <taxon>Fungi</taxon>
        <taxon>Dikarya</taxon>
        <taxon>Ascomycota</taxon>
        <taxon>Pezizomycotina</taxon>
        <taxon>Sordariomycetes</taxon>
        <taxon>Xylariomycetidae</taxon>
        <taxon>Xylariales</taxon>
        <taxon>Hypoxylaceae</taxon>
        <taxon>Hypoxylon</taxon>
    </lineage>
</organism>
<accession>A0ACB9YYG7</accession>
<evidence type="ECO:0000313" key="2">
    <source>
        <dbReference type="Proteomes" id="UP001497700"/>
    </source>
</evidence>
<comment type="caution">
    <text evidence="1">The sequence shown here is derived from an EMBL/GenBank/DDBJ whole genome shotgun (WGS) entry which is preliminary data.</text>
</comment>
<protein>
    <submittedName>
        <fullName evidence="1">Uncharacterized protein</fullName>
    </submittedName>
</protein>
<name>A0ACB9YYG7_9PEZI</name>
<dbReference type="EMBL" id="MU393492">
    <property type="protein sequence ID" value="KAI4864059.1"/>
    <property type="molecule type" value="Genomic_DNA"/>
</dbReference>
<gene>
    <name evidence="1" type="ORF">F4820DRAFT_470888</name>
</gene>